<dbReference type="GO" id="GO:0051010">
    <property type="term" value="F:microtubule plus-end binding"/>
    <property type="evidence" value="ECO:0007669"/>
    <property type="project" value="InterPro"/>
</dbReference>
<evidence type="ECO:0000256" key="6">
    <source>
        <dbReference type="ARBA" id="ARBA00023212"/>
    </source>
</evidence>
<name>A0A0X3P1Q6_SCHSO</name>
<dbReference type="Pfam" id="PF21041">
    <property type="entry name" value="XMAP215_CLASP_TOG"/>
    <property type="match status" value="4"/>
</dbReference>
<evidence type="ECO:0000256" key="9">
    <source>
        <dbReference type="SAM" id="MobiDB-lite"/>
    </source>
</evidence>
<evidence type="ECO:0000313" key="11">
    <source>
        <dbReference type="EMBL" id="JAP45593.1"/>
    </source>
</evidence>
<feature type="region of interest" description="Disordered" evidence="9">
    <location>
        <begin position="832"/>
        <end position="852"/>
    </location>
</feature>
<feature type="domain" description="TOG" evidence="10">
    <location>
        <begin position="1228"/>
        <end position="1473"/>
    </location>
</feature>
<feature type="compositionally biased region" description="Low complexity" evidence="9">
    <location>
        <begin position="1097"/>
        <end position="1109"/>
    </location>
</feature>
<comment type="subcellular location">
    <subcellularLocation>
        <location evidence="1">Cytoplasm</location>
        <location evidence="1">Cytoskeleton</location>
        <location evidence="1">Microtubule organizing center</location>
        <location evidence="1">Centrosome</location>
    </subcellularLocation>
</comment>
<feature type="region of interest" description="Disordered" evidence="9">
    <location>
        <begin position="1097"/>
        <end position="1184"/>
    </location>
</feature>
<dbReference type="GO" id="GO:0051301">
    <property type="term" value="P:cell division"/>
    <property type="evidence" value="ECO:0007669"/>
    <property type="project" value="UniProtKB-KW"/>
</dbReference>
<feature type="domain" description="TOG" evidence="10">
    <location>
        <begin position="850"/>
        <end position="1097"/>
    </location>
</feature>
<feature type="compositionally biased region" description="Basic and acidic residues" evidence="9">
    <location>
        <begin position="1482"/>
        <end position="1496"/>
    </location>
</feature>
<dbReference type="GO" id="GO:0007051">
    <property type="term" value="P:spindle organization"/>
    <property type="evidence" value="ECO:0007669"/>
    <property type="project" value="InterPro"/>
</dbReference>
<feature type="region of interest" description="Disordered" evidence="9">
    <location>
        <begin position="2030"/>
        <end position="2052"/>
    </location>
</feature>
<feature type="compositionally biased region" description="Basic and acidic residues" evidence="9">
    <location>
        <begin position="498"/>
        <end position="507"/>
    </location>
</feature>
<keyword evidence="3" id="KW-0132">Cell division</keyword>
<evidence type="ECO:0000256" key="4">
    <source>
        <dbReference type="ARBA" id="ARBA00022737"/>
    </source>
</evidence>
<feature type="region of interest" description="Disordered" evidence="9">
    <location>
        <begin position="2069"/>
        <end position="2097"/>
    </location>
</feature>
<feature type="compositionally biased region" description="Low complexity" evidence="9">
    <location>
        <begin position="832"/>
        <end position="843"/>
    </location>
</feature>
<proteinExistence type="inferred from homology"/>
<evidence type="ECO:0000256" key="7">
    <source>
        <dbReference type="ARBA" id="ARBA00023306"/>
    </source>
</evidence>
<keyword evidence="5" id="KW-0498">Mitosis</keyword>
<dbReference type="FunFam" id="1.25.10.10:FF:000019">
    <property type="entry name" value="Cytoskeleton-associated protein 5"/>
    <property type="match status" value="1"/>
</dbReference>
<dbReference type="SUPFAM" id="SSF48371">
    <property type="entry name" value="ARM repeat"/>
    <property type="match status" value="2"/>
</dbReference>
<feature type="domain" description="TOG" evidence="10">
    <location>
        <begin position="1"/>
        <end position="227"/>
    </location>
</feature>
<dbReference type="GO" id="GO:0046785">
    <property type="term" value="P:microtubule polymerization"/>
    <property type="evidence" value="ECO:0007669"/>
    <property type="project" value="InterPro"/>
</dbReference>
<evidence type="ECO:0000256" key="8">
    <source>
        <dbReference type="ARBA" id="ARBA00025722"/>
    </source>
</evidence>
<organism evidence="11">
    <name type="scientific">Schistocephalus solidus</name>
    <name type="common">Tapeworm</name>
    <dbReference type="NCBI Taxonomy" id="70667"/>
    <lineage>
        <taxon>Eukaryota</taxon>
        <taxon>Metazoa</taxon>
        <taxon>Spiralia</taxon>
        <taxon>Lophotrochozoa</taxon>
        <taxon>Platyhelminthes</taxon>
        <taxon>Cestoda</taxon>
        <taxon>Eucestoda</taxon>
        <taxon>Diphyllobothriidea</taxon>
        <taxon>Diphyllobothriidae</taxon>
        <taxon>Schistocephalus</taxon>
    </lineage>
</organism>
<evidence type="ECO:0000259" key="10">
    <source>
        <dbReference type="SMART" id="SM01349"/>
    </source>
</evidence>
<dbReference type="FunFam" id="1.25.10.10:FF:000050">
    <property type="entry name" value="Cytoskeleton-associated protein 5 isoform X1"/>
    <property type="match status" value="1"/>
</dbReference>
<accession>A0A0X3P1Q6</accession>
<dbReference type="InterPro" id="IPR045110">
    <property type="entry name" value="XMAP215"/>
</dbReference>
<dbReference type="FunFam" id="1.25.10.10:FF:000063">
    <property type="entry name" value="Putative cytoskeleton-associated protein 5"/>
    <property type="match status" value="1"/>
</dbReference>
<keyword evidence="4" id="KW-0677">Repeat</keyword>
<sequence>MAEELEWKKLPTIEKVEHKQWKARVEGYEEAVKLFSTQPSDKSPVFSDYVGLMKKMVVDNNAIAQEKALFAVLAFAENAAIATRVASDVCSGIVNKCLNSTRAKTKETGIEILFLYIEREKGDVVVEELLKGLSAKQPKIVIGCVQALKEALSLFGSKVVSIKSILKEIIRLLEDRDGTVRNESKELIIEMYRWAGPAIKPQLSGLKPVQITELEAEFAKLPTAKPVPTRYLISQKPKEDPRAAETTSGKAPQELEDNEPQLDAYALADAVNILSKIPNDYWEKIEDKKWQERKEALTLVEQLTDVIKLDNGDYSALLNSLIKVISKDTNILLVGQSAKIVAQIANALRAGFKPYAVTTIKACFEKFKEKKPTVLVAIRAAADAAQRSVTLESLQEDIIEALNNKNPGIRAETALFLSRIFAKMTIVTLNKKLLKTFVVPLLKCSADMVLEVREAAFCALGTAMFIVTEKNISPFLADIDNIRLNRIKEFYEKVANEKKGGSSDNEGKGAPSSLEAASVAPSKPNFKVIKGNKPAGVAVGEGKTVSVSPGEDAPRPTKPSAAKKKAQPAAPASDALPKEQLWSDDVLEAKIAEAYSETLIAQLASSVWKERLEAMETLRSSIDKMAPEQLSCQLVFRLLLKKPGLKDNNFQVLRMKIELVSEVLQLKKPCSEVIVDLLLPDLTEKVGDIKVGEAVKLAFTALAEATTFEIVGGRILRAVYQQKNPKCQIECLNWLSLSIKEFGLQLNTKELLVCLKTGLGATNLQVRQACIYLSSVMYLYMGGTLRTLLSDEKPALVALLEEEWSKLGDSKPPAPTRGLRYVKQQQSTASDGASAEGAAAAEPEVPDPEDLVPRTDISEKLTEEMMNLLVSKAWKERQEGLNQIQEVLTSAQFIEGGPKLQDPLTAVAKVCTDVNKILGKNALGIVEKFAKALSKSDAKKLVKCVQPFVLMCFGDSKPQVREAAVSALSAWRERSGLAPMTENETFTEALKPENPFLRAELLGWLAVAMEDLRAGTPAVAALGPDFRDQIIGAILPVCEDRNPEARSRAQKMLPVLIRAFGPEAVHRCTKRLKPTTMEAVQPLVEKAKEAVAAERAASGAAEASVAPKAIRGGGGGGAAAAPKDKDSTAVPEPTPQPSTGAVASGDVANDEEPSTVSQSETSTAKSSKKAGSGSKKPAVTSKRAAALEQAEEAASMVPLQVNKLRETRMQDEKKRKLLKWDFDAPSRDHVQQLNQLFLAAGASPDLHSCLFHTDFKQHIRALETLTRLLDGAWTAVDGEAATRANLDLILRWIVLRFFETNPAVLARCLEYILKVFGRLSESEANLTEYEATAFLPYLVMKVGDPKDNIRRDIRAIFRIVVTIFPPARFYPFLVNGLKSKVNKARQECLEEIGCMIEQFGLNVCQPSPAASLKVLAGQISDRDSGVRTAALNSLVAAYAIVGEALWKMLGELPEKDRSMLEERIKRAGRPSTAASNTTSKRSASERPPGGRRETADLRQTNGHVPQGQQPYLDALRPAAGTNQPASVHSIAYAKAQNLLSELGDLNPEHAAEIPNLLEFDKDINEIFKPFEVPELKTRTTQPALNVLLRTSPDAASAITMVVTQISSNDPNIACYALAQIDALIQSDKWQLLMGHTNQIIMLITIQLRQINTRFFDDPSISANHLVCLLRSLLVVMQSLFKRSLLARECSRESLKEFIYAVLHVMVHEKTAELPEGGSIIRVINALTLSIIDESNSTRVLSAFIRLLHESVSSGHFSNRFTQVVMRSLWRITKGLSENGNKYAFDVILIDCHNFLKAFPSPSWKTRKSDVPLRTIKTMLHTFCVVRGPGILKYVDSIPNKEDSELESYLIRTLKSLSNSGTRLPPALQPTLKNPSSPIKTAVLSPENHQKVASLVQRIASTRDDATGAIEDLFDITSALPDLDLEPFLANYSSFARTYVRQALYNVGLLRSQRGTAAYSNGTPLKPMRFSGPGRPVKMPRLFRPYESPLLSITSELPRPGDDLSHQAANPKLFMDRLASLRRQIGLETTTSNLSDGLSDDPGIGGEGRASSGSAVNNAVLEATLRGIVQPPNEDAVNAASPTTQTESTRQPGMSQNELAEIKRRLALIKNAQMRGT</sequence>
<feature type="domain" description="TOG" evidence="10">
    <location>
        <begin position="580"/>
        <end position="813"/>
    </location>
</feature>
<protein>
    <submittedName>
        <fullName evidence="11">Cytoskeleton-associated protein 5</fullName>
    </submittedName>
</protein>
<comment type="similarity">
    <text evidence="8">Belongs to the TOG/XMAP215 family.</text>
</comment>
<dbReference type="GO" id="GO:0005813">
    <property type="term" value="C:centrosome"/>
    <property type="evidence" value="ECO:0007669"/>
    <property type="project" value="UniProtKB-SubCell"/>
</dbReference>
<gene>
    <name evidence="11" type="primary">CKAP5</name>
    <name evidence="11" type="ORF">TR139964</name>
</gene>
<feature type="domain" description="TOG" evidence="10">
    <location>
        <begin position="266"/>
        <end position="500"/>
    </location>
</feature>
<evidence type="ECO:0000256" key="5">
    <source>
        <dbReference type="ARBA" id="ARBA00022776"/>
    </source>
</evidence>
<dbReference type="InterPro" id="IPR016024">
    <property type="entry name" value="ARM-type_fold"/>
</dbReference>
<evidence type="ECO:0000256" key="2">
    <source>
        <dbReference type="ARBA" id="ARBA00022490"/>
    </source>
</evidence>
<feature type="region of interest" description="Disordered" evidence="9">
    <location>
        <begin position="230"/>
        <end position="257"/>
    </location>
</feature>
<feature type="compositionally biased region" description="Polar residues" evidence="9">
    <location>
        <begin position="2079"/>
        <end position="2097"/>
    </location>
</feature>
<feature type="compositionally biased region" description="Polar residues" evidence="9">
    <location>
        <begin position="1472"/>
        <end position="1481"/>
    </location>
</feature>
<dbReference type="SMART" id="SM01349">
    <property type="entry name" value="TOG"/>
    <property type="match status" value="5"/>
</dbReference>
<feature type="region of interest" description="Disordered" evidence="9">
    <location>
        <begin position="1464"/>
        <end position="1510"/>
    </location>
</feature>
<evidence type="ECO:0000256" key="3">
    <source>
        <dbReference type="ARBA" id="ARBA00022618"/>
    </source>
</evidence>
<dbReference type="Gene3D" id="1.25.10.10">
    <property type="entry name" value="Leucine-rich Repeat Variant"/>
    <property type="match status" value="5"/>
</dbReference>
<feature type="compositionally biased region" description="Polar residues" evidence="9">
    <location>
        <begin position="1497"/>
        <end position="1509"/>
    </location>
</feature>
<dbReference type="GO" id="GO:0030951">
    <property type="term" value="P:establishment or maintenance of microtubule cytoskeleton polarity"/>
    <property type="evidence" value="ECO:0007669"/>
    <property type="project" value="InterPro"/>
</dbReference>
<reference evidence="11" key="1">
    <citation type="submission" date="2016-01" db="EMBL/GenBank/DDBJ databases">
        <title>Reference transcriptome for the parasite Schistocephalus solidus: insights into the molecular evolution of parasitism.</title>
        <authorList>
            <person name="Hebert F.O."/>
            <person name="Grambauer S."/>
            <person name="Barber I."/>
            <person name="Landry C.R."/>
            <person name="Aubin-Horth N."/>
        </authorList>
    </citation>
    <scope>NUCLEOTIDE SEQUENCE</scope>
</reference>
<dbReference type="InterPro" id="IPR034085">
    <property type="entry name" value="TOG"/>
</dbReference>
<dbReference type="GO" id="GO:0061863">
    <property type="term" value="F:microtubule plus end polymerase"/>
    <property type="evidence" value="ECO:0007669"/>
    <property type="project" value="InterPro"/>
</dbReference>
<keyword evidence="7" id="KW-0131">Cell cycle</keyword>
<keyword evidence="2" id="KW-0963">Cytoplasm</keyword>
<dbReference type="InterPro" id="IPR011989">
    <property type="entry name" value="ARM-like"/>
</dbReference>
<dbReference type="PANTHER" id="PTHR12609">
    <property type="entry name" value="MICROTUBULE ASSOCIATED PROTEIN XMAP215"/>
    <property type="match status" value="1"/>
</dbReference>
<dbReference type="EMBL" id="GEEE01017632">
    <property type="protein sequence ID" value="JAP45593.1"/>
    <property type="molecule type" value="Transcribed_RNA"/>
</dbReference>
<feature type="compositionally biased region" description="Low complexity" evidence="9">
    <location>
        <begin position="1161"/>
        <end position="1176"/>
    </location>
</feature>
<dbReference type="InterPro" id="IPR048491">
    <property type="entry name" value="XMAP215_CLASP_TOG"/>
</dbReference>
<evidence type="ECO:0000256" key="1">
    <source>
        <dbReference type="ARBA" id="ARBA00004300"/>
    </source>
</evidence>
<feature type="region of interest" description="Disordered" evidence="9">
    <location>
        <begin position="540"/>
        <end position="577"/>
    </location>
</feature>
<feature type="region of interest" description="Disordered" evidence="9">
    <location>
        <begin position="498"/>
        <end position="518"/>
    </location>
</feature>
<keyword evidence="6" id="KW-0206">Cytoskeleton</keyword>